<evidence type="ECO:0000256" key="8">
    <source>
        <dbReference type="ARBA" id="ARBA00023136"/>
    </source>
</evidence>
<dbReference type="SMART" id="SM00382">
    <property type="entry name" value="AAA"/>
    <property type="match status" value="1"/>
</dbReference>
<dbReference type="PANTHER" id="PTHR43394">
    <property type="entry name" value="ATP-DEPENDENT PERMEASE MDL1, MITOCHONDRIAL"/>
    <property type="match status" value="1"/>
</dbReference>
<dbReference type="GO" id="GO:0016887">
    <property type="term" value="F:ATP hydrolysis activity"/>
    <property type="evidence" value="ECO:0007669"/>
    <property type="project" value="InterPro"/>
</dbReference>
<dbReference type="Pfam" id="PF00664">
    <property type="entry name" value="ABC_membrane"/>
    <property type="match status" value="1"/>
</dbReference>
<comment type="caution">
    <text evidence="12">The sequence shown here is derived from an EMBL/GenBank/DDBJ whole genome shotgun (WGS) entry which is preliminary data.</text>
</comment>
<dbReference type="Gene3D" id="1.20.1560.10">
    <property type="entry name" value="ABC transporter type 1, transmembrane domain"/>
    <property type="match status" value="1"/>
</dbReference>
<dbReference type="FunFam" id="1.20.1560.10:FF:000040">
    <property type="entry name" value="Multidrug ABC transporter ATP-binding protein"/>
    <property type="match status" value="1"/>
</dbReference>
<dbReference type="GO" id="GO:0005524">
    <property type="term" value="F:ATP binding"/>
    <property type="evidence" value="ECO:0007669"/>
    <property type="project" value="UniProtKB-KW"/>
</dbReference>
<feature type="transmembrane region" description="Helical" evidence="9">
    <location>
        <begin position="271"/>
        <end position="298"/>
    </location>
</feature>
<dbReference type="InterPro" id="IPR039421">
    <property type="entry name" value="Type_1_exporter"/>
</dbReference>
<dbReference type="AlphaFoldDB" id="A0A1J5QIC6"/>
<dbReference type="PANTHER" id="PTHR43394:SF1">
    <property type="entry name" value="ATP-BINDING CASSETTE SUB-FAMILY B MEMBER 10, MITOCHONDRIAL"/>
    <property type="match status" value="1"/>
</dbReference>
<evidence type="ECO:0000256" key="3">
    <source>
        <dbReference type="ARBA" id="ARBA00022475"/>
    </source>
</evidence>
<dbReference type="EMBL" id="MLJW01001168">
    <property type="protein sequence ID" value="OIQ79724.1"/>
    <property type="molecule type" value="Genomic_DNA"/>
</dbReference>
<dbReference type="GO" id="GO:0005886">
    <property type="term" value="C:plasma membrane"/>
    <property type="evidence" value="ECO:0007669"/>
    <property type="project" value="UniProtKB-SubCell"/>
</dbReference>
<evidence type="ECO:0000256" key="1">
    <source>
        <dbReference type="ARBA" id="ARBA00004651"/>
    </source>
</evidence>
<comment type="subcellular location">
    <subcellularLocation>
        <location evidence="1">Cell membrane</location>
        <topology evidence="1">Multi-pass membrane protein</topology>
    </subcellularLocation>
</comment>
<keyword evidence="2" id="KW-0813">Transport</keyword>
<feature type="domain" description="ABC transporter" evidence="10">
    <location>
        <begin position="334"/>
        <end position="569"/>
    </location>
</feature>
<feature type="transmembrane region" description="Helical" evidence="9">
    <location>
        <begin position="54"/>
        <end position="78"/>
    </location>
</feature>
<keyword evidence="7 9" id="KW-1133">Transmembrane helix</keyword>
<evidence type="ECO:0000256" key="7">
    <source>
        <dbReference type="ARBA" id="ARBA00022989"/>
    </source>
</evidence>
<keyword evidence="4 9" id="KW-0812">Transmembrane</keyword>
<organism evidence="12">
    <name type="scientific">mine drainage metagenome</name>
    <dbReference type="NCBI Taxonomy" id="410659"/>
    <lineage>
        <taxon>unclassified sequences</taxon>
        <taxon>metagenomes</taxon>
        <taxon>ecological metagenomes</taxon>
    </lineage>
</organism>
<proteinExistence type="predicted"/>
<keyword evidence="8 9" id="KW-0472">Membrane</keyword>
<dbReference type="SUPFAM" id="SSF90123">
    <property type="entry name" value="ABC transporter transmembrane region"/>
    <property type="match status" value="1"/>
</dbReference>
<evidence type="ECO:0000259" key="11">
    <source>
        <dbReference type="PROSITE" id="PS50929"/>
    </source>
</evidence>
<dbReference type="Gene3D" id="3.40.50.300">
    <property type="entry name" value="P-loop containing nucleotide triphosphate hydrolases"/>
    <property type="match status" value="1"/>
</dbReference>
<accession>A0A1J5QIC6</accession>
<gene>
    <name evidence="12" type="ORF">GALL_385270</name>
</gene>
<evidence type="ECO:0000256" key="5">
    <source>
        <dbReference type="ARBA" id="ARBA00022741"/>
    </source>
</evidence>
<feature type="transmembrane region" description="Helical" evidence="9">
    <location>
        <begin position="238"/>
        <end position="259"/>
    </location>
</feature>
<evidence type="ECO:0000256" key="6">
    <source>
        <dbReference type="ARBA" id="ARBA00022840"/>
    </source>
</evidence>
<dbReference type="GO" id="GO:0015421">
    <property type="term" value="F:ABC-type oligopeptide transporter activity"/>
    <property type="evidence" value="ECO:0007669"/>
    <property type="project" value="TreeGrafter"/>
</dbReference>
<feature type="transmembrane region" description="Helical" evidence="9">
    <location>
        <begin position="127"/>
        <end position="151"/>
    </location>
</feature>
<dbReference type="SUPFAM" id="SSF52540">
    <property type="entry name" value="P-loop containing nucleoside triphosphate hydrolases"/>
    <property type="match status" value="1"/>
</dbReference>
<dbReference type="InterPro" id="IPR027417">
    <property type="entry name" value="P-loop_NTPase"/>
</dbReference>
<keyword evidence="6 12" id="KW-0067">ATP-binding</keyword>
<dbReference type="InterPro" id="IPR003593">
    <property type="entry name" value="AAA+_ATPase"/>
</dbReference>
<dbReference type="InterPro" id="IPR011527">
    <property type="entry name" value="ABC1_TM_dom"/>
</dbReference>
<dbReference type="InterPro" id="IPR003439">
    <property type="entry name" value="ABC_transporter-like_ATP-bd"/>
</dbReference>
<evidence type="ECO:0000256" key="2">
    <source>
        <dbReference type="ARBA" id="ARBA00022448"/>
    </source>
</evidence>
<sequence>MLARILREYLRPYRRNVAFVLALLLVQAIANLYLPTLNADLINNGVAKGNINYIWRVGVTMLGASVLVMLSSIVLAYLSARVAMAFGRDLRKGVFVAVEAFSARELNQFGAPSLITRNTNDVQQVQMVLFMGLTMMLSAPITGIGAVIMALHANVRLSSLLLVAVPMMALLIWFLLRQVVPLFRAMQYKIDRINLVLREQISGVRVIRAFVKTRYEEERFAKANTDLMATTLKVTRTFAIMFPSLTLILNLSSVAVIWFGGKLIDSGHMQIGNLTAFLAYIMQILMSVMMAVMMSLMIPRAAASADRIQEVIDTQSSVVESLDPKVPKEKAGVIEFRNVEFRYPGAEHAILSDVSFTAKPGQLTAIVGSTGSGKSTLLNLIPRFIDVTAGSLLIDGVDIREQSLEGVWSGIGLVPQRAYLFGGTIAENLRYGDANASDEALWRALEIAQARDFVEETPEKLAAPVAQGGNNLSGGQRQRLSIARAIVKNPRIYLLDDSFSALDYATDAKLRSALSQAAAGATLIVIAQRVSTILGADQIVVLDSGRVVGTGTHHELMDTCATYREIVLSQLSPDEAA</sequence>
<evidence type="ECO:0000259" key="10">
    <source>
        <dbReference type="PROSITE" id="PS50893"/>
    </source>
</evidence>
<feature type="domain" description="ABC transmembrane type-1" evidence="11">
    <location>
        <begin position="18"/>
        <end position="300"/>
    </location>
</feature>
<evidence type="ECO:0000313" key="12">
    <source>
        <dbReference type="EMBL" id="OIQ79724.1"/>
    </source>
</evidence>
<name>A0A1J5QIC6_9ZZZZ</name>
<dbReference type="FunFam" id="3.40.50.300:FF:000854">
    <property type="entry name" value="Multidrug ABC transporter ATP-binding protein"/>
    <property type="match status" value="1"/>
</dbReference>
<dbReference type="InterPro" id="IPR036640">
    <property type="entry name" value="ABC1_TM_sf"/>
</dbReference>
<dbReference type="PROSITE" id="PS50893">
    <property type="entry name" value="ABC_TRANSPORTER_2"/>
    <property type="match status" value="1"/>
</dbReference>
<dbReference type="Pfam" id="PF00005">
    <property type="entry name" value="ABC_tran"/>
    <property type="match status" value="1"/>
</dbReference>
<dbReference type="InterPro" id="IPR017871">
    <property type="entry name" value="ABC_transporter-like_CS"/>
</dbReference>
<protein>
    <submittedName>
        <fullName evidence="12">Putative ABC transporter ATP-binding protein</fullName>
    </submittedName>
</protein>
<dbReference type="PROSITE" id="PS00211">
    <property type="entry name" value="ABC_TRANSPORTER_1"/>
    <property type="match status" value="1"/>
</dbReference>
<dbReference type="PROSITE" id="PS50929">
    <property type="entry name" value="ABC_TM1F"/>
    <property type="match status" value="1"/>
</dbReference>
<evidence type="ECO:0000256" key="4">
    <source>
        <dbReference type="ARBA" id="ARBA00022692"/>
    </source>
</evidence>
<evidence type="ECO:0000256" key="9">
    <source>
        <dbReference type="SAM" id="Phobius"/>
    </source>
</evidence>
<keyword evidence="3" id="KW-1003">Cell membrane</keyword>
<feature type="transmembrane region" description="Helical" evidence="9">
    <location>
        <begin position="157"/>
        <end position="176"/>
    </location>
</feature>
<reference evidence="12" key="1">
    <citation type="submission" date="2016-10" db="EMBL/GenBank/DDBJ databases">
        <title>Sequence of Gallionella enrichment culture.</title>
        <authorList>
            <person name="Poehlein A."/>
            <person name="Muehling M."/>
            <person name="Daniel R."/>
        </authorList>
    </citation>
    <scope>NUCLEOTIDE SEQUENCE</scope>
</reference>
<dbReference type="CDD" id="cd18548">
    <property type="entry name" value="ABC_6TM_Tm287_like"/>
    <property type="match status" value="1"/>
</dbReference>
<keyword evidence="5" id="KW-0547">Nucleotide-binding</keyword>